<dbReference type="SUPFAM" id="SSF88659">
    <property type="entry name" value="Sigma3 and sigma4 domains of RNA polymerase sigma factors"/>
    <property type="match status" value="1"/>
</dbReference>
<dbReference type="AlphaFoldDB" id="A0A3N0V7V0"/>
<dbReference type="InterPro" id="IPR014284">
    <property type="entry name" value="RNA_pol_sigma-70_dom"/>
</dbReference>
<accession>A0A3N0V7V0</accession>
<dbReference type="Gene3D" id="1.10.10.10">
    <property type="entry name" value="Winged helix-like DNA-binding domain superfamily/Winged helix DNA-binding domain"/>
    <property type="match status" value="1"/>
</dbReference>
<dbReference type="Pfam" id="PF07638">
    <property type="entry name" value="Sigma70_ECF"/>
    <property type="match status" value="1"/>
</dbReference>
<gene>
    <name evidence="2" type="ORF">ED208_12755</name>
</gene>
<keyword evidence="3" id="KW-1185">Reference proteome</keyword>
<protein>
    <submittedName>
        <fullName evidence="2">Sigma-70 family RNA polymerase sigma factor</fullName>
    </submittedName>
</protein>
<dbReference type="InterPro" id="IPR013324">
    <property type="entry name" value="RNA_pol_sigma_r3/r4-like"/>
</dbReference>
<organism evidence="2 3">
    <name type="scientific">Stagnimonas aquatica</name>
    <dbReference type="NCBI Taxonomy" id="2689987"/>
    <lineage>
        <taxon>Bacteria</taxon>
        <taxon>Pseudomonadati</taxon>
        <taxon>Pseudomonadota</taxon>
        <taxon>Gammaproteobacteria</taxon>
        <taxon>Nevskiales</taxon>
        <taxon>Nevskiaceae</taxon>
        <taxon>Stagnimonas</taxon>
    </lineage>
</organism>
<comment type="caution">
    <text evidence="2">The sequence shown here is derived from an EMBL/GenBank/DDBJ whole genome shotgun (WGS) entry which is preliminary data.</text>
</comment>
<evidence type="ECO:0000259" key="1">
    <source>
        <dbReference type="Pfam" id="PF07638"/>
    </source>
</evidence>
<sequence>MSTEDPLQAEFDEAPLQAAAAQLAPLFYADLKRLARRLRHGVGRGSETLQTTALIHEAYLKLHTTPAWNDRRHFLRAAALAMRQVLVDDARARLTGRRNQGEATLPLEAAEQVAAEAPDDQVLAIDEALQRLAKFSPRLARTVECRYFAGYTEPEAAEALGVGIATVQRDWVKARAWLYRELSDSLGS</sequence>
<dbReference type="Proteomes" id="UP000282106">
    <property type="component" value="Unassembled WGS sequence"/>
</dbReference>
<dbReference type="NCBIfam" id="TIGR02937">
    <property type="entry name" value="sigma70-ECF"/>
    <property type="match status" value="1"/>
</dbReference>
<dbReference type="InterPro" id="IPR011517">
    <property type="entry name" value="RNA_pol_sigma70_ECF-like"/>
</dbReference>
<evidence type="ECO:0000313" key="2">
    <source>
        <dbReference type="EMBL" id="ROH88682.1"/>
    </source>
</evidence>
<dbReference type="EMBL" id="RJVO01000006">
    <property type="protein sequence ID" value="ROH88682.1"/>
    <property type="molecule type" value="Genomic_DNA"/>
</dbReference>
<dbReference type="GO" id="GO:0003700">
    <property type="term" value="F:DNA-binding transcription factor activity"/>
    <property type="evidence" value="ECO:0007669"/>
    <property type="project" value="InterPro"/>
</dbReference>
<evidence type="ECO:0000313" key="3">
    <source>
        <dbReference type="Proteomes" id="UP000282106"/>
    </source>
</evidence>
<proteinExistence type="predicted"/>
<dbReference type="InParanoid" id="A0A3N0V7V0"/>
<feature type="domain" description="RNA polymerase sigma-70 ECF-like HTH" evidence="1">
    <location>
        <begin position="18"/>
        <end position="183"/>
    </location>
</feature>
<dbReference type="InterPro" id="IPR053812">
    <property type="entry name" value="HTH_Sigma70_ECF-like"/>
</dbReference>
<dbReference type="InterPro" id="IPR036388">
    <property type="entry name" value="WH-like_DNA-bd_sf"/>
</dbReference>
<dbReference type="NCBIfam" id="TIGR02999">
    <property type="entry name" value="Sig-70_X6"/>
    <property type="match status" value="1"/>
</dbReference>
<name>A0A3N0V7V0_9GAMM</name>
<dbReference type="RefSeq" id="WP_123212304.1">
    <property type="nucleotide sequence ID" value="NZ_RJVO01000006.1"/>
</dbReference>
<reference evidence="2 3" key="1">
    <citation type="submission" date="2018-10" db="EMBL/GenBank/DDBJ databases">
        <authorList>
            <person name="Chen W.-M."/>
        </authorList>
    </citation>
    <scope>NUCLEOTIDE SEQUENCE [LARGE SCALE GENOMIC DNA]</scope>
    <source>
        <strain evidence="2 3">THS-13</strain>
    </source>
</reference>
<dbReference type="GO" id="GO:0006352">
    <property type="term" value="P:DNA-templated transcription initiation"/>
    <property type="evidence" value="ECO:0007669"/>
    <property type="project" value="InterPro"/>
</dbReference>